<evidence type="ECO:0000256" key="1">
    <source>
        <dbReference type="ARBA" id="ARBA00004571"/>
    </source>
</evidence>
<dbReference type="RefSeq" id="WP_168067913.1">
    <property type="nucleotide sequence ID" value="NZ_JAATJC010000001.1"/>
</dbReference>
<reference evidence="15 16" key="1">
    <citation type="submission" date="2020-03" db="EMBL/GenBank/DDBJ databases">
        <title>Genomic Encyclopedia of Type Strains, Phase IV (KMG-IV): sequencing the most valuable type-strain genomes for metagenomic binning, comparative biology and taxonomic classification.</title>
        <authorList>
            <person name="Goeker M."/>
        </authorList>
    </citation>
    <scope>NUCLEOTIDE SEQUENCE [LARGE SCALE GENOMIC DNA]</scope>
    <source>
        <strain evidence="15 16">DSM 16846</strain>
    </source>
</reference>
<evidence type="ECO:0000313" key="15">
    <source>
        <dbReference type="EMBL" id="NJC05191.1"/>
    </source>
</evidence>
<dbReference type="SUPFAM" id="SSF56935">
    <property type="entry name" value="Porins"/>
    <property type="match status" value="1"/>
</dbReference>
<dbReference type="Pfam" id="PF07715">
    <property type="entry name" value="Plug"/>
    <property type="match status" value="1"/>
</dbReference>
<evidence type="ECO:0000256" key="11">
    <source>
        <dbReference type="PROSITE-ProRule" id="PRU01360"/>
    </source>
</evidence>
<evidence type="ECO:0000259" key="13">
    <source>
        <dbReference type="Pfam" id="PF00593"/>
    </source>
</evidence>
<evidence type="ECO:0000256" key="9">
    <source>
        <dbReference type="ARBA" id="ARBA00023136"/>
    </source>
</evidence>
<dbReference type="GO" id="GO:0009279">
    <property type="term" value="C:cell outer membrane"/>
    <property type="evidence" value="ECO:0007669"/>
    <property type="project" value="UniProtKB-SubCell"/>
</dbReference>
<protein>
    <submittedName>
        <fullName evidence="15">Outer membrane receptor protein involved in Fe transport</fullName>
    </submittedName>
</protein>
<proteinExistence type="inferred from homology"/>
<dbReference type="Gene3D" id="2.170.130.10">
    <property type="entry name" value="TonB-dependent receptor, plug domain"/>
    <property type="match status" value="1"/>
</dbReference>
<comment type="caution">
    <text evidence="15">The sequence shown here is derived from an EMBL/GenBank/DDBJ whole genome shotgun (WGS) entry which is preliminary data.</text>
</comment>
<keyword evidence="2 11" id="KW-0813">Transport</keyword>
<evidence type="ECO:0000256" key="2">
    <source>
        <dbReference type="ARBA" id="ARBA00022448"/>
    </source>
</evidence>
<keyword evidence="7" id="KW-0406">Ion transport</keyword>
<evidence type="ECO:0000256" key="12">
    <source>
        <dbReference type="RuleBase" id="RU003357"/>
    </source>
</evidence>
<evidence type="ECO:0000256" key="3">
    <source>
        <dbReference type="ARBA" id="ARBA00022452"/>
    </source>
</evidence>
<keyword evidence="6" id="KW-0408">Iron</keyword>
<gene>
    <name evidence="15" type="ORF">GGQ97_000984</name>
</gene>
<dbReference type="InterPro" id="IPR037066">
    <property type="entry name" value="Plug_dom_sf"/>
</dbReference>
<dbReference type="InterPro" id="IPR000531">
    <property type="entry name" value="Beta-barrel_TonB"/>
</dbReference>
<dbReference type="Gene3D" id="2.40.170.20">
    <property type="entry name" value="TonB-dependent receptor, beta-barrel domain"/>
    <property type="match status" value="1"/>
</dbReference>
<evidence type="ECO:0000259" key="14">
    <source>
        <dbReference type="Pfam" id="PF07715"/>
    </source>
</evidence>
<evidence type="ECO:0000256" key="10">
    <source>
        <dbReference type="ARBA" id="ARBA00023237"/>
    </source>
</evidence>
<keyword evidence="15" id="KW-0675">Receptor</keyword>
<accession>A0A7X5Y4Y6</accession>
<keyword evidence="3 11" id="KW-1134">Transmembrane beta strand</keyword>
<keyword evidence="4" id="KW-0410">Iron transport</keyword>
<keyword evidence="9 11" id="KW-0472">Membrane</keyword>
<dbReference type="Proteomes" id="UP000558192">
    <property type="component" value="Unassembled WGS sequence"/>
</dbReference>
<dbReference type="AlphaFoldDB" id="A0A7X5Y4Y6"/>
<dbReference type="Pfam" id="PF00593">
    <property type="entry name" value="TonB_dep_Rec_b-barrel"/>
    <property type="match status" value="1"/>
</dbReference>
<keyword evidence="16" id="KW-1185">Reference proteome</keyword>
<dbReference type="EMBL" id="JAATJC010000001">
    <property type="protein sequence ID" value="NJC05191.1"/>
    <property type="molecule type" value="Genomic_DNA"/>
</dbReference>
<dbReference type="InterPro" id="IPR012910">
    <property type="entry name" value="Plug_dom"/>
</dbReference>
<keyword evidence="5 11" id="KW-0812">Transmembrane</keyword>
<feature type="domain" description="TonB-dependent receptor-like beta-barrel" evidence="13">
    <location>
        <begin position="285"/>
        <end position="659"/>
    </location>
</feature>
<organism evidence="15 16">
    <name type="scientific">Sphingomonas kaistensis</name>
    <dbReference type="NCBI Taxonomy" id="298708"/>
    <lineage>
        <taxon>Bacteria</taxon>
        <taxon>Pseudomonadati</taxon>
        <taxon>Pseudomonadota</taxon>
        <taxon>Alphaproteobacteria</taxon>
        <taxon>Sphingomonadales</taxon>
        <taxon>Sphingomonadaceae</taxon>
        <taxon>Sphingomonas</taxon>
    </lineage>
</organism>
<sequence>MMAQTSGDIQVIVQLLACSAQAVVPLSPPATPPAAQDIVVTGERVPRRLRDTASSVRVIGQDEIEASGADRIDQLLASTPNVQEGSGEEGPAIRGQDSTGALRNLFAFLGGTRPRVTVQVDGRPISYYEYVNSSAPLWDVERVEIFRSPQTTSQGRNSIAGAMFVETADPTFDWQARGRFIAGDFRTRHASALVSAPLIADQLAIRVTGDGRLSRMASDMADGIAGADIDRDDYGSARAKLLFTPTAVPGLRLEATYAHQQSQSPQFEAVAPPFERRQYPVPAQTNGIHRINVDSLTLRMNAPLGSGLATSLTFSTGYAKLRRFGLPGLGLTRVGNRDRSAEALLHWEPSEPLRLSGGIHVLGTDQRQFIDISKLNNIGIGEFRDRQSSLGLFGEATWKPRPEWTLIGGIRRQSDRQRRVGAVGTGATGLRLDYDERFSAWLPKLSIAYAWNDQLSTGMLVQQAYNPGGTSFSLSRRVEDRFEAERLRNVEAFARASFGEGRGTLSANLFHNAIRQSQRQLTVPVTLADGNIIFPVEFGNAPRAEAYGLEAQLGWRAGERLSVSGGIGLLRTELTETLVATDASRGKDFQRAPRWSAAAAVDWRPWPELRLSGNLRHHDGYFSDDANSANRRIRPATLVDVRAAYSLRRLTVFGYVRNLFDRFALNYLFSPTFGTAVDPREIGVGVEARY</sequence>
<evidence type="ECO:0000256" key="4">
    <source>
        <dbReference type="ARBA" id="ARBA00022496"/>
    </source>
</evidence>
<dbReference type="PANTHER" id="PTHR32552">
    <property type="entry name" value="FERRICHROME IRON RECEPTOR-RELATED"/>
    <property type="match status" value="1"/>
</dbReference>
<evidence type="ECO:0000256" key="6">
    <source>
        <dbReference type="ARBA" id="ARBA00023004"/>
    </source>
</evidence>
<comment type="similarity">
    <text evidence="11 12">Belongs to the TonB-dependent receptor family.</text>
</comment>
<evidence type="ECO:0000256" key="7">
    <source>
        <dbReference type="ARBA" id="ARBA00023065"/>
    </source>
</evidence>
<dbReference type="GO" id="GO:0006826">
    <property type="term" value="P:iron ion transport"/>
    <property type="evidence" value="ECO:0007669"/>
    <property type="project" value="UniProtKB-KW"/>
</dbReference>
<keyword evidence="8 12" id="KW-0798">TonB box</keyword>
<dbReference type="PANTHER" id="PTHR32552:SF81">
    <property type="entry name" value="TONB-DEPENDENT OUTER MEMBRANE RECEPTOR"/>
    <property type="match status" value="1"/>
</dbReference>
<evidence type="ECO:0000256" key="5">
    <source>
        <dbReference type="ARBA" id="ARBA00022692"/>
    </source>
</evidence>
<dbReference type="InterPro" id="IPR039426">
    <property type="entry name" value="TonB-dep_rcpt-like"/>
</dbReference>
<keyword evidence="10 11" id="KW-0998">Cell outer membrane</keyword>
<feature type="domain" description="TonB-dependent receptor plug" evidence="14">
    <location>
        <begin position="49"/>
        <end position="162"/>
    </location>
</feature>
<name>A0A7X5Y4Y6_9SPHN</name>
<dbReference type="PROSITE" id="PS52016">
    <property type="entry name" value="TONB_DEPENDENT_REC_3"/>
    <property type="match status" value="1"/>
</dbReference>
<evidence type="ECO:0000256" key="8">
    <source>
        <dbReference type="ARBA" id="ARBA00023077"/>
    </source>
</evidence>
<comment type="subcellular location">
    <subcellularLocation>
        <location evidence="1 11">Cell outer membrane</location>
        <topology evidence="1 11">Multi-pass membrane protein</topology>
    </subcellularLocation>
</comment>
<dbReference type="InterPro" id="IPR036942">
    <property type="entry name" value="Beta-barrel_TonB_sf"/>
</dbReference>
<evidence type="ECO:0000313" key="16">
    <source>
        <dbReference type="Proteomes" id="UP000558192"/>
    </source>
</evidence>